<dbReference type="EMBL" id="AQQZ01000002">
    <property type="protein sequence ID" value="KNG94501.1"/>
    <property type="molecule type" value="Genomic_DNA"/>
</dbReference>
<dbReference type="Gene3D" id="3.30.360.10">
    <property type="entry name" value="Dihydrodipicolinate Reductase, domain 2"/>
    <property type="match status" value="1"/>
</dbReference>
<proteinExistence type="predicted"/>
<sequence length="374" mass="39193">MTIHWCGNDAALRSGLSAVLTRAIAPVVIWADEPDAVAPLGGSPERIEPWNADRLGSDVMAGDVIVSAGGADRDLALATLAANKGAHLVTPGDMTPALSALEGKALLSKSSIVTEVGVSPGIDHLLARHLVHAYATSTIFDPAHTISLISCAGQVPAEPGPARAGRGTQAQQVWRALSAPARAIRDFREARVNLAWDADAVEEVTLPLPAPEDFELVPRGDALPLLDAYGIDPVWPVARLERGLLCPPGWRAAWGPVLSQIEALNAATPAAPMPGSAALTVTGGARIVIFVALIVERNGALLWHHSAVLEAVDAPRGSAHDRLLGRHVRLAIEALVSDEGLPAGVGMTRSDPAAIEAWLRDIGKEARHFSIAHR</sequence>
<organism evidence="1 2">
    <name type="scientific">Pseudaestuariivita atlantica</name>
    <dbReference type="NCBI Taxonomy" id="1317121"/>
    <lineage>
        <taxon>Bacteria</taxon>
        <taxon>Pseudomonadati</taxon>
        <taxon>Pseudomonadota</taxon>
        <taxon>Alphaproteobacteria</taxon>
        <taxon>Rhodobacterales</taxon>
        <taxon>Paracoccaceae</taxon>
        <taxon>Pseudaestuariivita</taxon>
    </lineage>
</organism>
<reference evidence="1 2" key="1">
    <citation type="journal article" date="2015" name="Int. J. Syst. Evol. Microbiol.">
        <title>Aestuariivita atlantica sp. nov., isolated from deep sea sediment of the Atlantic Ocean.</title>
        <authorList>
            <person name="Li G."/>
            <person name="Lai Q."/>
            <person name="Du Y."/>
            <person name="Liu X."/>
            <person name="Sun F."/>
            <person name="Shao Z."/>
        </authorList>
    </citation>
    <scope>NUCLEOTIDE SEQUENCE [LARGE SCALE GENOMIC DNA]</scope>
    <source>
        <strain evidence="1 2">22II-S11-z3</strain>
    </source>
</reference>
<keyword evidence="2" id="KW-1185">Reference proteome</keyword>
<name>A0A0L1JRZ3_9RHOB</name>
<comment type="caution">
    <text evidence="1">The sequence shown here is derived from an EMBL/GenBank/DDBJ whole genome shotgun (WGS) entry which is preliminary data.</text>
</comment>
<evidence type="ECO:0000313" key="2">
    <source>
        <dbReference type="Proteomes" id="UP000036938"/>
    </source>
</evidence>
<dbReference type="RefSeq" id="WP_050529468.1">
    <property type="nucleotide sequence ID" value="NZ_AQQZ01000002.1"/>
</dbReference>
<protein>
    <recommendedName>
        <fullName evidence="3">Saccharopine dehydrogenase-like C-terminal domain-containing protein</fullName>
    </recommendedName>
</protein>
<gene>
    <name evidence="1" type="ORF">ATO11_03520</name>
</gene>
<evidence type="ECO:0000313" key="1">
    <source>
        <dbReference type="EMBL" id="KNG94501.1"/>
    </source>
</evidence>
<dbReference type="OrthoDB" id="973788at2"/>
<evidence type="ECO:0008006" key="3">
    <source>
        <dbReference type="Google" id="ProtNLM"/>
    </source>
</evidence>
<dbReference type="Proteomes" id="UP000036938">
    <property type="component" value="Unassembled WGS sequence"/>
</dbReference>
<dbReference type="AlphaFoldDB" id="A0A0L1JRZ3"/>
<dbReference type="STRING" id="1317121.ATO11_03520"/>
<accession>A0A0L1JRZ3</accession>